<dbReference type="InterPro" id="IPR010127">
    <property type="entry name" value="Phasin_subfam-1"/>
</dbReference>
<feature type="region of interest" description="Disordered" evidence="1">
    <location>
        <begin position="160"/>
        <end position="180"/>
    </location>
</feature>
<feature type="domain" description="Phasin" evidence="2">
    <location>
        <begin position="42"/>
        <end position="123"/>
    </location>
</feature>
<evidence type="ECO:0000313" key="3">
    <source>
        <dbReference type="EMBL" id="MCC8402316.1"/>
    </source>
</evidence>
<keyword evidence="4" id="KW-1185">Reference proteome</keyword>
<evidence type="ECO:0000256" key="1">
    <source>
        <dbReference type="SAM" id="MobiDB-lite"/>
    </source>
</evidence>
<sequence length="180" mass="19219">MLFGRNTGPNHRGNDHGKRSPCCCSRYKASEHATTNRADGGALADLYVGAAERFFELNRTAVLTSIDEQCAVAVKAADERSMLGAWRLQAGFAFAGTAKAVAYWRHATEIMLDTYADAVSDAENRLNRGFLAVTGALEDMTVGVGSSILTGDPALASESMKETADIITPRRNGKSSVASR</sequence>
<reference evidence="3 4" key="1">
    <citation type="submission" date="2021-11" db="EMBL/GenBank/DDBJ databases">
        <authorList>
            <person name="Oh E.-T."/>
            <person name="Kim S.-B."/>
        </authorList>
    </citation>
    <scope>NUCLEOTIDE SEQUENCE [LARGE SCALE GENOMIC DNA]</scope>
    <source>
        <strain evidence="3 4">MMS20-SJTN17</strain>
    </source>
</reference>
<dbReference type="NCBIfam" id="TIGR01841">
    <property type="entry name" value="phasin"/>
    <property type="match status" value="1"/>
</dbReference>
<organism evidence="3 4">
    <name type="scientific">Paraburkholderia translucens</name>
    <dbReference type="NCBI Taxonomy" id="2886945"/>
    <lineage>
        <taxon>Bacteria</taxon>
        <taxon>Pseudomonadati</taxon>
        <taxon>Pseudomonadota</taxon>
        <taxon>Betaproteobacteria</taxon>
        <taxon>Burkholderiales</taxon>
        <taxon>Burkholderiaceae</taxon>
        <taxon>Paraburkholderia</taxon>
    </lineage>
</organism>
<evidence type="ECO:0000259" key="2">
    <source>
        <dbReference type="Pfam" id="PF09361"/>
    </source>
</evidence>
<name>A0ABS8KC28_9BURK</name>
<comment type="caution">
    <text evidence="3">The sequence shown here is derived from an EMBL/GenBank/DDBJ whole genome shotgun (WGS) entry which is preliminary data.</text>
</comment>
<gene>
    <name evidence="3" type="primary">phaP</name>
    <name evidence="3" type="ORF">LJ655_10495</name>
</gene>
<protein>
    <submittedName>
        <fullName evidence="3">TIGR01841 family phasin</fullName>
    </submittedName>
</protein>
<dbReference type="InterPro" id="IPR018968">
    <property type="entry name" value="Phasin"/>
</dbReference>
<dbReference type="Proteomes" id="UP001430614">
    <property type="component" value="Unassembled WGS sequence"/>
</dbReference>
<dbReference type="EMBL" id="JAJITC010000005">
    <property type="protein sequence ID" value="MCC8402316.1"/>
    <property type="molecule type" value="Genomic_DNA"/>
</dbReference>
<accession>A0ABS8KC28</accession>
<evidence type="ECO:0000313" key="4">
    <source>
        <dbReference type="Proteomes" id="UP001430614"/>
    </source>
</evidence>
<dbReference type="Pfam" id="PF09361">
    <property type="entry name" value="Phasin_2"/>
    <property type="match status" value="1"/>
</dbReference>
<proteinExistence type="predicted"/>